<dbReference type="Gene3D" id="3.90.550.10">
    <property type="entry name" value="Spore Coat Polysaccharide Biosynthesis Protein SpsA, Chain A"/>
    <property type="match status" value="1"/>
</dbReference>
<dbReference type="GO" id="GO:0016757">
    <property type="term" value="F:glycosyltransferase activity"/>
    <property type="evidence" value="ECO:0007669"/>
    <property type="project" value="UniProtKB-KW"/>
</dbReference>
<dbReference type="AlphaFoldDB" id="A0A938BTE8"/>
<evidence type="ECO:0000256" key="3">
    <source>
        <dbReference type="ARBA" id="ARBA00022679"/>
    </source>
</evidence>
<protein>
    <submittedName>
        <fullName evidence="7">Glycosyltransferase</fullName>
    </submittedName>
</protein>
<evidence type="ECO:0000259" key="6">
    <source>
        <dbReference type="Pfam" id="PF00535"/>
    </source>
</evidence>
<dbReference type="SUPFAM" id="SSF53448">
    <property type="entry name" value="Nucleotide-diphospho-sugar transferases"/>
    <property type="match status" value="1"/>
</dbReference>
<dbReference type="EMBL" id="VGIR01000033">
    <property type="protein sequence ID" value="MBM3331527.1"/>
    <property type="molecule type" value="Genomic_DNA"/>
</dbReference>
<keyword evidence="3" id="KW-0808">Transferase</keyword>
<evidence type="ECO:0000256" key="5">
    <source>
        <dbReference type="SAM" id="Phobius"/>
    </source>
</evidence>
<dbReference type="Pfam" id="PF00535">
    <property type="entry name" value="Glycos_transf_2"/>
    <property type="match status" value="1"/>
</dbReference>
<accession>A0A938BTE8</accession>
<feature type="region of interest" description="Disordered" evidence="4">
    <location>
        <begin position="379"/>
        <end position="404"/>
    </location>
</feature>
<dbReference type="PANTHER" id="PTHR43630:SF1">
    <property type="entry name" value="POLY-BETA-1,6-N-ACETYL-D-GLUCOSAMINE SYNTHASE"/>
    <property type="match status" value="1"/>
</dbReference>
<keyword evidence="5" id="KW-1133">Transmembrane helix</keyword>
<dbReference type="PANTHER" id="PTHR43630">
    <property type="entry name" value="POLY-BETA-1,6-N-ACETYL-D-GLUCOSAMINE SYNTHASE"/>
    <property type="match status" value="1"/>
</dbReference>
<dbReference type="Proteomes" id="UP000779900">
    <property type="component" value="Unassembled WGS sequence"/>
</dbReference>
<feature type="transmembrane region" description="Helical" evidence="5">
    <location>
        <begin position="350"/>
        <end position="367"/>
    </location>
</feature>
<dbReference type="InterPro" id="IPR029044">
    <property type="entry name" value="Nucleotide-diphossugar_trans"/>
</dbReference>
<comment type="similarity">
    <text evidence="1">Belongs to the glycosyltransferase 2 family.</text>
</comment>
<keyword evidence="5" id="KW-0812">Transmembrane</keyword>
<reference evidence="7" key="1">
    <citation type="submission" date="2019-03" db="EMBL/GenBank/DDBJ databases">
        <title>Lake Tanganyika Metagenome-Assembled Genomes (MAGs).</title>
        <authorList>
            <person name="Tran P."/>
        </authorList>
    </citation>
    <scope>NUCLEOTIDE SEQUENCE</scope>
    <source>
        <strain evidence="7">K_DeepCast_150m_m2_040</strain>
    </source>
</reference>
<evidence type="ECO:0000256" key="4">
    <source>
        <dbReference type="SAM" id="MobiDB-lite"/>
    </source>
</evidence>
<name>A0A938BTE8_UNCW3</name>
<evidence type="ECO:0000313" key="8">
    <source>
        <dbReference type="Proteomes" id="UP000779900"/>
    </source>
</evidence>
<comment type="caution">
    <text evidence="7">The sequence shown here is derived from an EMBL/GenBank/DDBJ whole genome shotgun (WGS) entry which is preliminary data.</text>
</comment>
<feature type="transmembrane region" description="Helical" evidence="5">
    <location>
        <begin position="293"/>
        <end position="311"/>
    </location>
</feature>
<feature type="transmembrane region" description="Helical" evidence="5">
    <location>
        <begin position="6"/>
        <end position="32"/>
    </location>
</feature>
<feature type="transmembrane region" description="Helical" evidence="5">
    <location>
        <begin position="317"/>
        <end position="338"/>
    </location>
</feature>
<dbReference type="InterPro" id="IPR001173">
    <property type="entry name" value="Glyco_trans_2-like"/>
</dbReference>
<keyword evidence="5" id="KW-0472">Membrane</keyword>
<sequence>MSFDTLAVLLFWIPLGILGYHWVLFPAVLWIWSRVQPRRYIDVVDPDALRVSLVMAVYNEESIIADKVRNCLDLDYSVDRTEILIGSDSSTDRTEEIIRSFGDARIRLLRFEPQAGKTVVQNRLLQEASGDVVLCTDADSMLTRDSLRLMLAHMRDPRVAVVNPRYVRVNREGSPAEGFYDKWESKVKEFEGRLGAMVGCNAYANMIRKEYATPIPDDTILDDFVLGIRPFRSRMDVVCEPKAIVTTLAESESVEFSRKTRISGGNLQALIRCFCLLSPRYGRKAWVYFSHKVLRMVVPLLLLMMLAGSAIEARHPFFAVLLLLQVAGYITIPLVFASSGRFRRLLIPQYYLLMNVGLVIGYWRYLFRREQYWRKTPRTPFASPHAADEESKRRETVVAETRPR</sequence>
<keyword evidence="2" id="KW-0328">Glycosyltransferase</keyword>
<evidence type="ECO:0000256" key="2">
    <source>
        <dbReference type="ARBA" id="ARBA00022676"/>
    </source>
</evidence>
<evidence type="ECO:0000256" key="1">
    <source>
        <dbReference type="ARBA" id="ARBA00006739"/>
    </source>
</evidence>
<feature type="domain" description="Glycosyltransferase 2-like" evidence="6">
    <location>
        <begin position="52"/>
        <end position="190"/>
    </location>
</feature>
<proteinExistence type="inferred from homology"/>
<feature type="compositionally biased region" description="Basic and acidic residues" evidence="4">
    <location>
        <begin position="386"/>
        <end position="404"/>
    </location>
</feature>
<evidence type="ECO:0000313" key="7">
    <source>
        <dbReference type="EMBL" id="MBM3331527.1"/>
    </source>
</evidence>
<organism evidence="7 8">
    <name type="scientific">candidate division WOR-3 bacterium</name>
    <dbReference type="NCBI Taxonomy" id="2052148"/>
    <lineage>
        <taxon>Bacteria</taxon>
        <taxon>Bacteria division WOR-3</taxon>
    </lineage>
</organism>
<gene>
    <name evidence="7" type="ORF">FJY68_06700</name>
</gene>